<dbReference type="PANTHER" id="PTHR12406">
    <property type="entry name" value="CALCIUM-INDEPENDENT PHOSPHOLIPASE A2 IPLA2 -RELATED"/>
    <property type="match status" value="1"/>
</dbReference>
<dbReference type="OrthoDB" id="197155at2759"/>
<gene>
    <name evidence="5" type="ORF">CLODIP_2_CD15393</name>
</gene>
<feature type="active site" description="Proton acceptor" evidence="2">
    <location>
        <position position="161"/>
    </location>
</feature>
<dbReference type="GO" id="GO:0019433">
    <property type="term" value="P:triglyceride catabolic process"/>
    <property type="evidence" value="ECO:0007669"/>
    <property type="project" value="TreeGrafter"/>
</dbReference>
<feature type="short sequence motif" description="DGA/G" evidence="2">
    <location>
        <begin position="161"/>
        <end position="163"/>
    </location>
</feature>
<feature type="region of interest" description="Disordered" evidence="3">
    <location>
        <begin position="591"/>
        <end position="631"/>
    </location>
</feature>
<dbReference type="PROSITE" id="PS51635">
    <property type="entry name" value="PNPLA"/>
    <property type="match status" value="1"/>
</dbReference>
<dbReference type="Proteomes" id="UP000494165">
    <property type="component" value="Unassembled WGS sequence"/>
</dbReference>
<dbReference type="InterPro" id="IPR016035">
    <property type="entry name" value="Acyl_Trfase/lysoPLipase"/>
</dbReference>
<comment type="caution">
    <text evidence="5">The sequence shown here is derived from an EMBL/GenBank/DDBJ whole genome shotgun (WGS) entry which is preliminary data.</text>
</comment>
<protein>
    <recommendedName>
        <fullName evidence="4">PNPLA domain-containing protein</fullName>
    </recommendedName>
</protein>
<dbReference type="Gene3D" id="3.40.1090.10">
    <property type="entry name" value="Cytosolic phospholipase A2 catalytic domain"/>
    <property type="match status" value="2"/>
</dbReference>
<organism evidence="5 6">
    <name type="scientific">Cloeon dipterum</name>
    <dbReference type="NCBI Taxonomy" id="197152"/>
    <lineage>
        <taxon>Eukaryota</taxon>
        <taxon>Metazoa</taxon>
        <taxon>Ecdysozoa</taxon>
        <taxon>Arthropoda</taxon>
        <taxon>Hexapoda</taxon>
        <taxon>Insecta</taxon>
        <taxon>Pterygota</taxon>
        <taxon>Palaeoptera</taxon>
        <taxon>Ephemeroptera</taxon>
        <taxon>Pisciforma</taxon>
        <taxon>Baetidae</taxon>
        <taxon>Cloeon</taxon>
    </lineage>
</organism>
<dbReference type="GO" id="GO:0005737">
    <property type="term" value="C:cytoplasm"/>
    <property type="evidence" value="ECO:0007669"/>
    <property type="project" value="TreeGrafter"/>
</dbReference>
<evidence type="ECO:0000256" key="1">
    <source>
        <dbReference type="ARBA" id="ARBA00023098"/>
    </source>
</evidence>
<dbReference type="Pfam" id="PF01734">
    <property type="entry name" value="Patatin"/>
    <property type="match status" value="1"/>
</dbReference>
<dbReference type="FunFam" id="3.40.1090.10:FF:000017">
    <property type="entry name" value="Patatin-like phospholipase domain-containing protein 2"/>
    <property type="match status" value="1"/>
</dbReference>
<keyword evidence="6" id="KW-1185">Reference proteome</keyword>
<dbReference type="GO" id="GO:0004806">
    <property type="term" value="F:triacylglycerol lipase activity"/>
    <property type="evidence" value="ECO:0007669"/>
    <property type="project" value="TreeGrafter"/>
</dbReference>
<feature type="compositionally biased region" description="Basic and acidic residues" evidence="3">
    <location>
        <begin position="613"/>
        <end position="623"/>
    </location>
</feature>
<feature type="short sequence motif" description="GXSXG" evidence="2">
    <location>
        <begin position="41"/>
        <end position="45"/>
    </location>
</feature>
<name>A0A8S1CVP8_9INSE</name>
<dbReference type="InterPro" id="IPR002641">
    <property type="entry name" value="PNPLA_dom"/>
</dbReference>
<reference evidence="5 6" key="1">
    <citation type="submission" date="2020-04" db="EMBL/GenBank/DDBJ databases">
        <authorList>
            <person name="Alioto T."/>
            <person name="Alioto T."/>
            <person name="Gomez Garrido J."/>
        </authorList>
    </citation>
    <scope>NUCLEOTIDE SEQUENCE [LARGE SCALE GENOMIC DNA]</scope>
</reference>
<evidence type="ECO:0000313" key="5">
    <source>
        <dbReference type="EMBL" id="CAB3372134.1"/>
    </source>
</evidence>
<dbReference type="EMBL" id="CADEPI010000069">
    <property type="protein sequence ID" value="CAB3372134.1"/>
    <property type="molecule type" value="Genomic_DNA"/>
</dbReference>
<dbReference type="PROSITE" id="PS51257">
    <property type="entry name" value="PROKAR_LIPOPROTEIN"/>
    <property type="match status" value="1"/>
</dbReference>
<dbReference type="SUPFAM" id="SSF52151">
    <property type="entry name" value="FabD/lysophospholipase-like"/>
    <property type="match status" value="1"/>
</dbReference>
<dbReference type="GO" id="GO:0005811">
    <property type="term" value="C:lipid droplet"/>
    <property type="evidence" value="ECO:0007669"/>
    <property type="project" value="TreeGrafter"/>
</dbReference>
<keyword evidence="2" id="KW-0378">Hydrolase</keyword>
<evidence type="ECO:0000259" key="4">
    <source>
        <dbReference type="PROSITE" id="PS51635"/>
    </source>
</evidence>
<evidence type="ECO:0000256" key="3">
    <source>
        <dbReference type="SAM" id="MobiDB-lite"/>
    </source>
</evidence>
<accession>A0A8S1CVP8</accession>
<dbReference type="PANTHER" id="PTHR12406:SF41">
    <property type="entry name" value="BRUMMER, ISOFORM B-RELATED"/>
    <property type="match status" value="1"/>
</dbReference>
<evidence type="ECO:0000313" key="6">
    <source>
        <dbReference type="Proteomes" id="UP000494165"/>
    </source>
</evidence>
<dbReference type="CDD" id="cd07218">
    <property type="entry name" value="Pat_iPLA2"/>
    <property type="match status" value="1"/>
</dbReference>
<dbReference type="InterPro" id="IPR033562">
    <property type="entry name" value="PLPL"/>
</dbReference>
<sequence>MASGRINLSFAGCGFLGIYHVGVAACLKKYAPQLLLNKISGASAGAIAGCCLLCNVPLCEITNDVLRVVSEARSRTLGPFSPTFNVQNILLEGLCKVLPDNAHEMCSGKLFISLTRAHDGKNVIVSEFSSKEELIQAVSASSYIPLVFGPIPKFRGVRYMDGGFTNNQPIFDQIFTDSTERTATVSPFIGMNGCYSDNLPILDENTVTVSPFCGESDICPRDDTYNVLQVNLANTSIELSRQNLLRAMRILLPPNPQVLSEMCKQGFDDALRFLHRNNLINCTRCLSVQSTFTISETLDESLLDFDPQCSECKLQRQESMVADLPDTVMTIFQEAIETANKGLVNWVFKHRESKILSILSLPCVLPVEIAYQTFNKFLQTAPLVGKNLKQLSQYILDNLNHIINSLNNKTKQLSAKISCNLAITEYRGTKFDVEADSAVPTPVQNQMNFNFTLNLDDKEILVDQPTAVNFSNQILDQASRRSSSISTANNLQNDPSAIAEDTFEHILQVTAHNDALMAFYYLDENNKVKVTEIFDVTDADTAGLLDPDERNTNLNLEFDDRDWLNGTSWDDECEDDQLSALGDDELNSILEDNSNIFSDPESEWQPNSPTTQADKRPDLRPESDQITAVSP</sequence>
<feature type="short sequence motif" description="GXGXXG" evidence="2">
    <location>
        <begin position="12"/>
        <end position="17"/>
    </location>
</feature>
<dbReference type="GO" id="GO:0055088">
    <property type="term" value="P:lipid homeostasis"/>
    <property type="evidence" value="ECO:0007669"/>
    <property type="project" value="TreeGrafter"/>
</dbReference>
<proteinExistence type="predicted"/>
<evidence type="ECO:0000256" key="2">
    <source>
        <dbReference type="PROSITE-ProRule" id="PRU01161"/>
    </source>
</evidence>
<feature type="domain" description="PNPLA" evidence="4">
    <location>
        <begin position="8"/>
        <end position="174"/>
    </location>
</feature>
<dbReference type="AlphaFoldDB" id="A0A8S1CVP8"/>
<dbReference type="GO" id="GO:0016020">
    <property type="term" value="C:membrane"/>
    <property type="evidence" value="ECO:0007669"/>
    <property type="project" value="TreeGrafter"/>
</dbReference>
<feature type="active site" description="Nucleophile" evidence="2">
    <location>
        <position position="43"/>
    </location>
</feature>
<keyword evidence="2" id="KW-0442">Lipid degradation</keyword>
<keyword evidence="1 2" id="KW-0443">Lipid metabolism</keyword>